<dbReference type="GO" id="GO:0000226">
    <property type="term" value="P:microtubule cytoskeleton organization"/>
    <property type="evidence" value="ECO:0007669"/>
    <property type="project" value="InterPro"/>
</dbReference>
<keyword evidence="7" id="KW-0206">Cytoskeleton</keyword>
<reference evidence="11" key="1">
    <citation type="submission" date="2019-10" db="EMBL/GenBank/DDBJ databases">
        <authorList>
            <person name="Zhang R."/>
            <person name="Pan Y."/>
            <person name="Wang J."/>
            <person name="Ma R."/>
            <person name="Yu S."/>
        </authorList>
    </citation>
    <scope>NUCLEOTIDE SEQUENCE</scope>
    <source>
        <strain evidence="11">LA-IB0</strain>
        <tissue evidence="11">Leaf</tissue>
    </source>
</reference>
<dbReference type="InterPro" id="IPR007145">
    <property type="entry name" value="MAP65_Ase1_PRC1"/>
</dbReference>
<evidence type="ECO:0000256" key="7">
    <source>
        <dbReference type="ARBA" id="ARBA00023212"/>
    </source>
</evidence>
<keyword evidence="12" id="KW-1185">Reference proteome</keyword>
<dbReference type="AlphaFoldDB" id="A0AAV6YFW3"/>
<evidence type="ECO:0000256" key="3">
    <source>
        <dbReference type="ARBA" id="ARBA00006187"/>
    </source>
</evidence>
<dbReference type="FunFam" id="1.20.58.1520:FF:000002">
    <property type="entry name" value="65-kDa microtubule-associated protein 6"/>
    <property type="match status" value="1"/>
</dbReference>
<proteinExistence type="inferred from homology"/>
<comment type="subcellular location">
    <subcellularLocation>
        <location evidence="2">Cytoplasm</location>
        <location evidence="2">Cytoskeleton</location>
    </subcellularLocation>
    <subcellularLocation>
        <location evidence="1">Nucleus</location>
    </subcellularLocation>
</comment>
<evidence type="ECO:0000313" key="11">
    <source>
        <dbReference type="EMBL" id="KAG8390270.1"/>
    </source>
</evidence>
<evidence type="ECO:0000256" key="2">
    <source>
        <dbReference type="ARBA" id="ARBA00004245"/>
    </source>
</evidence>
<feature type="coiled-coil region" evidence="9">
    <location>
        <begin position="164"/>
        <end position="191"/>
    </location>
</feature>
<evidence type="ECO:0000256" key="1">
    <source>
        <dbReference type="ARBA" id="ARBA00004123"/>
    </source>
</evidence>
<dbReference type="Proteomes" id="UP000826271">
    <property type="component" value="Unassembled WGS sequence"/>
</dbReference>
<comment type="caution">
    <text evidence="11">The sequence shown here is derived from an EMBL/GenBank/DDBJ whole genome shotgun (WGS) entry which is preliminary data.</text>
</comment>
<keyword evidence="4" id="KW-0963">Cytoplasm</keyword>
<dbReference type="GO" id="GO:0005819">
    <property type="term" value="C:spindle"/>
    <property type="evidence" value="ECO:0007669"/>
    <property type="project" value="TreeGrafter"/>
</dbReference>
<dbReference type="GO" id="GO:0005874">
    <property type="term" value="C:microtubule"/>
    <property type="evidence" value="ECO:0007669"/>
    <property type="project" value="UniProtKB-KW"/>
</dbReference>
<dbReference type="GO" id="GO:0005634">
    <property type="term" value="C:nucleus"/>
    <property type="evidence" value="ECO:0007669"/>
    <property type="project" value="UniProtKB-SubCell"/>
</dbReference>
<name>A0AAV6YFW3_9LAMI</name>
<evidence type="ECO:0000256" key="6">
    <source>
        <dbReference type="ARBA" id="ARBA00022701"/>
    </source>
</evidence>
<keyword evidence="8" id="KW-0539">Nucleus</keyword>
<dbReference type="GO" id="GO:0005737">
    <property type="term" value="C:cytoplasm"/>
    <property type="evidence" value="ECO:0007669"/>
    <property type="project" value="TreeGrafter"/>
</dbReference>
<evidence type="ECO:0000256" key="9">
    <source>
        <dbReference type="SAM" id="Coils"/>
    </source>
</evidence>
<dbReference type="GO" id="GO:0008017">
    <property type="term" value="F:microtubule binding"/>
    <property type="evidence" value="ECO:0007669"/>
    <property type="project" value="InterPro"/>
</dbReference>
<gene>
    <name evidence="11" type="ORF">BUALT_Bualt01G0066200</name>
</gene>
<comment type="similarity">
    <text evidence="3">Belongs to the MAP65/ASE1 family.</text>
</comment>
<dbReference type="Gene3D" id="1.20.58.1520">
    <property type="match status" value="1"/>
</dbReference>
<keyword evidence="6" id="KW-0493">Microtubule</keyword>
<dbReference type="PANTHER" id="PTHR19321:SF7">
    <property type="entry name" value="65-KDA MICROTUBULE-ASSOCIATED PROTEIN 3"/>
    <property type="match status" value="1"/>
</dbReference>
<evidence type="ECO:0000256" key="5">
    <source>
        <dbReference type="ARBA" id="ARBA00022553"/>
    </source>
</evidence>
<dbReference type="Pfam" id="PF03999">
    <property type="entry name" value="MAP65_ASE1"/>
    <property type="match status" value="1"/>
</dbReference>
<dbReference type="EMBL" id="WHWC01000001">
    <property type="protein sequence ID" value="KAG8390270.1"/>
    <property type="molecule type" value="Genomic_DNA"/>
</dbReference>
<evidence type="ECO:0000256" key="4">
    <source>
        <dbReference type="ARBA" id="ARBA00022490"/>
    </source>
</evidence>
<dbReference type="PANTHER" id="PTHR19321">
    <property type="entry name" value="PROTEIN REGULATOR OF CYTOKINESIS 1 PRC1-RELATED"/>
    <property type="match status" value="1"/>
</dbReference>
<keyword evidence="9" id="KW-0175">Coiled coil</keyword>
<evidence type="ECO:0000313" key="12">
    <source>
        <dbReference type="Proteomes" id="UP000826271"/>
    </source>
</evidence>
<feature type="coiled-coil region" evidence="9">
    <location>
        <begin position="57"/>
        <end position="126"/>
    </location>
</feature>
<keyword evidence="5" id="KW-0597">Phosphoprotein</keyword>
<accession>A0AAV6YFW3</accession>
<evidence type="ECO:0008006" key="13">
    <source>
        <dbReference type="Google" id="ProtNLM"/>
    </source>
</evidence>
<organism evidence="11 12">
    <name type="scientific">Buddleja alternifolia</name>
    <dbReference type="NCBI Taxonomy" id="168488"/>
    <lineage>
        <taxon>Eukaryota</taxon>
        <taxon>Viridiplantae</taxon>
        <taxon>Streptophyta</taxon>
        <taxon>Embryophyta</taxon>
        <taxon>Tracheophyta</taxon>
        <taxon>Spermatophyta</taxon>
        <taxon>Magnoliopsida</taxon>
        <taxon>eudicotyledons</taxon>
        <taxon>Gunneridae</taxon>
        <taxon>Pentapetalae</taxon>
        <taxon>asterids</taxon>
        <taxon>lamiids</taxon>
        <taxon>Lamiales</taxon>
        <taxon>Scrophulariaceae</taxon>
        <taxon>Buddlejeae</taxon>
        <taxon>Buddleja</taxon>
    </lineage>
</organism>
<feature type="region of interest" description="Disordered" evidence="10">
    <location>
        <begin position="488"/>
        <end position="568"/>
    </location>
</feature>
<protein>
    <recommendedName>
        <fullName evidence="13">65-kDa microtubule-associated protein 3</fullName>
    </recommendedName>
</protein>
<evidence type="ECO:0000256" key="8">
    <source>
        <dbReference type="ARBA" id="ARBA00023242"/>
    </source>
</evidence>
<sequence>MGRYSYLKMSKGKSNLLSQMETTCGTLLHELQIIWDEVGESDAEKDRMLLELEQECLEVYRRKVDQANRCRAQLRQAIADAEAELAAICSSMGERPVHIRQSDQNLENLNAELRAILPQIEEMRKRKCDRKNQFIEVLDEIQSIKNEIDRSNEFVSNIPTMDENDLSIRKLEELHKELKALQTEKSERLKHVVDHLNSLYSLCVVLGLDFKKTVSEIHPSLCEAEGAKNISNGTIEQLSNDIQKLRELKLQRMQQLQDLATSLLELWNLMDTPIEEQQIFHKVTCNLAASEDETTEPDMLSVDFINYVKVEVSRLEELKASKMKELILKKKAELEDICRKTHLIPEADSAMEIAIDAIESGAVDAACILEQIELQIGRIKEEALSRNEILEKVEKWMAACEEESWLEEYNRDDNRYNAGRGAHLTLKRAEKARALVNKLPVMVDTLAAKTIAWENEKGIDFTYDGVRLLSMLEGYTVLRQEKELEQKRQRDMKKLQGQLQTEQEAIYGSKPSPMKNHSVKKGGSSGASNRRLSLGGPMLQNPKPDIPPPAKATPNTRNAKKNERLNQDRLKDDGFLALSTGRRGLDIACLPIKQSSLNLANTRELETRTVRMPFSPISSTDSSKSNAPNIFQDPNKKHNEMLQKPLTLSSTPPHKIIHSSVEEENRTPQAMGIMNVPSTPSTVSIPMQTAITPAAKQTAIVPFLSTTKPVEEDIEYSFEERRAGFVRPGSHLVTVIQV</sequence>
<evidence type="ECO:0000256" key="10">
    <source>
        <dbReference type="SAM" id="MobiDB-lite"/>
    </source>
</evidence>